<protein>
    <recommendedName>
        <fullName evidence="2">Kazal-like domain-containing protein</fullName>
    </recommendedName>
</protein>
<dbReference type="InterPro" id="IPR002350">
    <property type="entry name" value="Kazal_dom"/>
</dbReference>
<dbReference type="SMART" id="SM00280">
    <property type="entry name" value="KAZAL"/>
    <property type="match status" value="4"/>
</dbReference>
<proteinExistence type="predicted"/>
<feature type="domain" description="Kazal-like" evidence="2">
    <location>
        <begin position="148"/>
        <end position="197"/>
    </location>
</feature>
<organism evidence="3 4">
    <name type="scientific">Magallana gigas</name>
    <name type="common">Pacific oyster</name>
    <name type="synonym">Crassostrea gigas</name>
    <dbReference type="NCBI Taxonomy" id="29159"/>
    <lineage>
        <taxon>Eukaryota</taxon>
        <taxon>Metazoa</taxon>
        <taxon>Spiralia</taxon>
        <taxon>Lophotrochozoa</taxon>
        <taxon>Mollusca</taxon>
        <taxon>Bivalvia</taxon>
        <taxon>Autobranchia</taxon>
        <taxon>Pteriomorphia</taxon>
        <taxon>Ostreida</taxon>
        <taxon>Ostreoidea</taxon>
        <taxon>Ostreidae</taxon>
        <taxon>Magallana</taxon>
    </lineage>
</organism>
<evidence type="ECO:0000256" key="1">
    <source>
        <dbReference type="SAM" id="Phobius"/>
    </source>
</evidence>
<dbReference type="Proteomes" id="UP000005408">
    <property type="component" value="Unassembled WGS sequence"/>
</dbReference>
<feature type="domain" description="Kazal-like" evidence="2">
    <location>
        <begin position="68"/>
        <end position="113"/>
    </location>
</feature>
<dbReference type="SUPFAM" id="SSF100895">
    <property type="entry name" value="Kazal-type serine protease inhibitors"/>
    <property type="match status" value="4"/>
</dbReference>
<reference evidence="3" key="1">
    <citation type="submission" date="2022-08" db="UniProtKB">
        <authorList>
            <consortium name="EnsemblMetazoa"/>
        </authorList>
    </citation>
    <scope>IDENTIFICATION</scope>
    <source>
        <strain evidence="3">05x7-T-G4-1.051#20</strain>
    </source>
</reference>
<evidence type="ECO:0000313" key="4">
    <source>
        <dbReference type="Proteomes" id="UP000005408"/>
    </source>
</evidence>
<accession>A0A8W8K0X6</accession>
<keyword evidence="1" id="KW-0472">Membrane</keyword>
<dbReference type="InterPro" id="IPR036058">
    <property type="entry name" value="Kazal_dom_sf"/>
</dbReference>
<sequence>MGPEERKYVVLIQMITVVLLAVISSIFSITLSTSEPCSCPDKDEPVCGENGFTYTNACFMKCDGVAAAQDPMLCCTCDLTYNPVCGTNGKSYGNRCMASCVGVRMNHEGECLRYTTVSPCPDVYEPVCGADGMTYFNPCKAVQAKARIISNGECPRNCVCPDHYRPVCGSDGVTYPNRCVAGCINGIYNFQVGECQQRGADKGAQSNSLLDRILNSLPIDIIRS</sequence>
<keyword evidence="4" id="KW-1185">Reference proteome</keyword>
<keyword evidence="1" id="KW-1133">Transmembrane helix</keyword>
<feature type="transmembrane region" description="Helical" evidence="1">
    <location>
        <begin position="9"/>
        <end position="31"/>
    </location>
</feature>
<dbReference type="EnsemblMetazoa" id="G21929.1">
    <property type="protein sequence ID" value="G21929.1:cds"/>
    <property type="gene ID" value="G21929"/>
</dbReference>
<keyword evidence="1" id="KW-0812">Transmembrane</keyword>
<dbReference type="Pfam" id="PF07648">
    <property type="entry name" value="Kazal_2"/>
    <property type="match status" value="4"/>
</dbReference>
<feature type="domain" description="Kazal-like" evidence="2">
    <location>
        <begin position="27"/>
        <end position="62"/>
    </location>
</feature>
<dbReference type="PROSITE" id="PS00282">
    <property type="entry name" value="KAZAL_1"/>
    <property type="match status" value="2"/>
</dbReference>
<dbReference type="PANTHER" id="PTHR21131">
    <property type="entry name" value="SERINE-TYPE ENDOPEPTIDASE INHIBITOR"/>
    <property type="match status" value="1"/>
</dbReference>
<dbReference type="AlphaFoldDB" id="A0A8W8K0X6"/>
<evidence type="ECO:0000313" key="3">
    <source>
        <dbReference type="EnsemblMetazoa" id="G21929.1:cds"/>
    </source>
</evidence>
<dbReference type="PANTHER" id="PTHR21131:SF0">
    <property type="entry name" value="GEO10195P1-RELATED"/>
    <property type="match status" value="1"/>
</dbReference>
<dbReference type="CDD" id="cd00104">
    <property type="entry name" value="KAZAL_FS"/>
    <property type="match status" value="2"/>
</dbReference>
<feature type="domain" description="Kazal-like" evidence="2">
    <location>
        <begin position="114"/>
        <end position="141"/>
    </location>
</feature>
<dbReference type="Gene3D" id="3.30.60.30">
    <property type="match status" value="4"/>
</dbReference>
<evidence type="ECO:0000259" key="2">
    <source>
        <dbReference type="PROSITE" id="PS51465"/>
    </source>
</evidence>
<name>A0A8W8K0X6_MAGGI</name>
<dbReference type="InterPro" id="IPR053265">
    <property type="entry name" value="Serpin"/>
</dbReference>
<dbReference type="PROSITE" id="PS51465">
    <property type="entry name" value="KAZAL_2"/>
    <property type="match status" value="4"/>
</dbReference>